<keyword evidence="1" id="KW-1133">Transmembrane helix</keyword>
<dbReference type="EMBL" id="QRDP01000004">
    <property type="protein sequence ID" value="RED15690.1"/>
    <property type="molecule type" value="Genomic_DNA"/>
</dbReference>
<keyword evidence="1" id="KW-0812">Transmembrane</keyword>
<accession>A0A3D9FCZ6</accession>
<keyword evidence="3" id="KW-1185">Reference proteome</keyword>
<name>A0A3D9FCZ6_9SPHN</name>
<protein>
    <recommendedName>
        <fullName evidence="4">Heme exporter protein D</fullName>
    </recommendedName>
</protein>
<dbReference type="AlphaFoldDB" id="A0A3D9FCZ6"/>
<dbReference type="Proteomes" id="UP000256310">
    <property type="component" value="Unassembled WGS sequence"/>
</dbReference>
<comment type="caution">
    <text evidence="2">The sequence shown here is derived from an EMBL/GenBank/DDBJ whole genome shotgun (WGS) entry which is preliminary data.</text>
</comment>
<evidence type="ECO:0008006" key="4">
    <source>
        <dbReference type="Google" id="ProtNLM"/>
    </source>
</evidence>
<keyword evidence="1" id="KW-0472">Membrane</keyword>
<evidence type="ECO:0000313" key="2">
    <source>
        <dbReference type="EMBL" id="RED15690.1"/>
    </source>
</evidence>
<organism evidence="2 3">
    <name type="scientific">Parasphingopyxis lamellibrachiae</name>
    <dbReference type="NCBI Taxonomy" id="680125"/>
    <lineage>
        <taxon>Bacteria</taxon>
        <taxon>Pseudomonadati</taxon>
        <taxon>Pseudomonadota</taxon>
        <taxon>Alphaproteobacteria</taxon>
        <taxon>Sphingomonadales</taxon>
        <taxon>Sphingomonadaceae</taxon>
        <taxon>Parasphingopyxis</taxon>
    </lineage>
</organism>
<dbReference type="RefSeq" id="WP_162843382.1">
    <property type="nucleotide sequence ID" value="NZ_QRDP01000004.1"/>
</dbReference>
<gene>
    <name evidence="2" type="ORF">DFR46_0690</name>
</gene>
<feature type="transmembrane region" description="Helical" evidence="1">
    <location>
        <begin position="6"/>
        <end position="26"/>
    </location>
</feature>
<evidence type="ECO:0000313" key="3">
    <source>
        <dbReference type="Proteomes" id="UP000256310"/>
    </source>
</evidence>
<reference evidence="2 3" key="1">
    <citation type="submission" date="2018-07" db="EMBL/GenBank/DDBJ databases">
        <title>Genomic Encyclopedia of Type Strains, Phase IV (KMG-IV): sequencing the most valuable type-strain genomes for metagenomic binning, comparative biology and taxonomic classification.</title>
        <authorList>
            <person name="Goeker M."/>
        </authorList>
    </citation>
    <scope>NUCLEOTIDE SEQUENCE [LARGE SCALE GENOMIC DNA]</scope>
    <source>
        <strain evidence="2 3">DSM 26725</strain>
    </source>
</reference>
<sequence>MAQWPFIIAAYACTITGTLVLAGWSYMRMRASEARVATLREDKGS</sequence>
<proteinExistence type="predicted"/>
<evidence type="ECO:0000256" key="1">
    <source>
        <dbReference type="SAM" id="Phobius"/>
    </source>
</evidence>